<evidence type="ECO:0000259" key="4">
    <source>
        <dbReference type="PROSITE" id="PS01124"/>
    </source>
</evidence>
<accession>A0ABT9VVF8</accession>
<evidence type="ECO:0000256" key="1">
    <source>
        <dbReference type="ARBA" id="ARBA00023015"/>
    </source>
</evidence>
<evidence type="ECO:0000256" key="2">
    <source>
        <dbReference type="ARBA" id="ARBA00023125"/>
    </source>
</evidence>
<dbReference type="PRINTS" id="PR00032">
    <property type="entry name" value="HTHARAC"/>
</dbReference>
<evidence type="ECO:0000256" key="3">
    <source>
        <dbReference type="ARBA" id="ARBA00023163"/>
    </source>
</evidence>
<dbReference type="Pfam" id="PF12833">
    <property type="entry name" value="HTH_18"/>
    <property type="match status" value="1"/>
</dbReference>
<dbReference type="SUPFAM" id="SSF46689">
    <property type="entry name" value="Homeodomain-like"/>
    <property type="match status" value="2"/>
</dbReference>
<keyword evidence="2" id="KW-0238">DNA-binding</keyword>
<dbReference type="InterPro" id="IPR053142">
    <property type="entry name" value="PchR_regulatory_protein"/>
</dbReference>
<comment type="caution">
    <text evidence="5">The sequence shown here is derived from an EMBL/GenBank/DDBJ whole genome shotgun (WGS) entry which is preliminary data.</text>
</comment>
<keyword evidence="6" id="KW-1185">Reference proteome</keyword>
<protein>
    <submittedName>
        <fullName evidence="5">AraC-like DNA-binding protein/quercetin dioxygenase-like cupin family protein</fullName>
    </submittedName>
</protein>
<dbReference type="RefSeq" id="WP_307391395.1">
    <property type="nucleotide sequence ID" value="NZ_BAAADK010000010.1"/>
</dbReference>
<name>A0ABT9VVF8_9BACI</name>
<dbReference type="InterPro" id="IPR018060">
    <property type="entry name" value="HTH_AraC"/>
</dbReference>
<sequence length="340" mass="39253">MNEKVNIDTPVAFRQVFVDRFDRVEEKRGRICHYQVAEEYGTGYLDRYTLHNGIQVTMLNIHLKETLVTSYDVAIPAFEVVYCLSGSMRHIEEEDGIFELKEGQYGIYIKNHFKGRLECLPNQTIKCISVVAFNPLSQLFSYQDDSNSSFIQDRLAGNRQKHVHFMQPRVIHPSLKIPFMEIDRCRLSSIPKLIYLESKASEIISTSLEKVIQEKNESHTKVFLSQHDKQQLALAEEIIINRLADPLSIPQLAKAVNLNTHKLKEGFKSMYGQTVFSYIKEARIEKARELLLEREDLSIYDIVIEVGYSSTGHFAKAFREKLGTTPRDYRLQSLALKNTN</sequence>
<dbReference type="PROSITE" id="PS01124">
    <property type="entry name" value="HTH_ARAC_FAMILY_2"/>
    <property type="match status" value="1"/>
</dbReference>
<dbReference type="PANTHER" id="PTHR47893">
    <property type="entry name" value="REGULATORY PROTEIN PCHR"/>
    <property type="match status" value="1"/>
</dbReference>
<keyword evidence="3" id="KW-0804">Transcription</keyword>
<feature type="domain" description="HTH araC/xylS-type" evidence="4">
    <location>
        <begin position="233"/>
        <end position="332"/>
    </location>
</feature>
<dbReference type="Proteomes" id="UP001235840">
    <property type="component" value="Unassembled WGS sequence"/>
</dbReference>
<keyword evidence="1" id="KW-0805">Transcription regulation</keyword>
<dbReference type="Gene3D" id="1.10.10.60">
    <property type="entry name" value="Homeodomain-like"/>
    <property type="match status" value="2"/>
</dbReference>
<dbReference type="InterPro" id="IPR009057">
    <property type="entry name" value="Homeodomain-like_sf"/>
</dbReference>
<evidence type="ECO:0000313" key="5">
    <source>
        <dbReference type="EMBL" id="MDQ0164977.1"/>
    </source>
</evidence>
<evidence type="ECO:0000313" key="6">
    <source>
        <dbReference type="Proteomes" id="UP001235840"/>
    </source>
</evidence>
<dbReference type="SMART" id="SM00342">
    <property type="entry name" value="HTH_ARAC"/>
    <property type="match status" value="1"/>
</dbReference>
<dbReference type="InterPro" id="IPR020449">
    <property type="entry name" value="Tscrpt_reg_AraC-type_HTH"/>
</dbReference>
<dbReference type="EMBL" id="JAUSTY010000003">
    <property type="protein sequence ID" value="MDQ0164977.1"/>
    <property type="molecule type" value="Genomic_DNA"/>
</dbReference>
<gene>
    <name evidence="5" type="ORF">J2S11_000877</name>
</gene>
<reference evidence="5 6" key="1">
    <citation type="submission" date="2023-07" db="EMBL/GenBank/DDBJ databases">
        <title>Genomic Encyclopedia of Type Strains, Phase IV (KMG-IV): sequencing the most valuable type-strain genomes for metagenomic binning, comparative biology and taxonomic classification.</title>
        <authorList>
            <person name="Goeker M."/>
        </authorList>
    </citation>
    <scope>NUCLEOTIDE SEQUENCE [LARGE SCALE GENOMIC DNA]</scope>
    <source>
        <strain evidence="5 6">DSM 12751</strain>
    </source>
</reference>
<organism evidence="5 6">
    <name type="scientific">Caldalkalibacillus horti</name>
    <dbReference type="NCBI Taxonomy" id="77523"/>
    <lineage>
        <taxon>Bacteria</taxon>
        <taxon>Bacillati</taxon>
        <taxon>Bacillota</taxon>
        <taxon>Bacilli</taxon>
        <taxon>Bacillales</taxon>
        <taxon>Bacillaceae</taxon>
        <taxon>Caldalkalibacillus</taxon>
    </lineage>
</organism>
<dbReference type="PANTHER" id="PTHR47893:SF1">
    <property type="entry name" value="REGULATORY PROTEIN PCHR"/>
    <property type="match status" value="1"/>
</dbReference>
<proteinExistence type="predicted"/>